<organism evidence="2">
    <name type="scientific">Siphoviridae sp. ctHn727</name>
    <dbReference type="NCBI Taxonomy" id="2825425"/>
    <lineage>
        <taxon>Viruses</taxon>
        <taxon>Duplodnaviria</taxon>
        <taxon>Heunggongvirae</taxon>
        <taxon>Uroviricota</taxon>
        <taxon>Caudoviricetes</taxon>
    </lineage>
</organism>
<name>A0A8S5V7V8_9CAUD</name>
<protein>
    <submittedName>
        <fullName evidence="2">Uncharacterized protein</fullName>
    </submittedName>
</protein>
<evidence type="ECO:0000313" key="2">
    <source>
        <dbReference type="EMBL" id="DAG02834.1"/>
    </source>
</evidence>
<dbReference type="EMBL" id="BK016215">
    <property type="protein sequence ID" value="DAG02834.1"/>
    <property type="molecule type" value="Genomic_DNA"/>
</dbReference>
<reference evidence="2" key="1">
    <citation type="journal article" date="2021" name="Proc. Natl. Acad. Sci. U.S.A.">
        <title>A Catalog of Tens of Thousands of Viruses from Human Metagenomes Reveals Hidden Associations with Chronic Diseases.</title>
        <authorList>
            <person name="Tisza M.J."/>
            <person name="Buck C.B."/>
        </authorList>
    </citation>
    <scope>NUCLEOTIDE SEQUENCE</scope>
    <source>
        <strain evidence="2">CtHn727</strain>
    </source>
</reference>
<sequence>MPARRRSERHRGLYDSRKRRKPGRMVSVRASGSKSAFGM</sequence>
<feature type="compositionally biased region" description="Polar residues" evidence="1">
    <location>
        <begin position="30"/>
        <end position="39"/>
    </location>
</feature>
<accession>A0A8S5V7V8</accession>
<feature type="region of interest" description="Disordered" evidence="1">
    <location>
        <begin position="1"/>
        <end position="39"/>
    </location>
</feature>
<evidence type="ECO:0000256" key="1">
    <source>
        <dbReference type="SAM" id="MobiDB-lite"/>
    </source>
</evidence>
<proteinExistence type="predicted"/>